<reference evidence="1 2" key="1">
    <citation type="submission" date="2016-10" db="EMBL/GenBank/DDBJ databases">
        <title>Draft genome sequence of Methylobacterium extorquens CP3, a seed endophyte of Crotalaria pumila with plant growth-promoting and metal tolerance properties.</title>
        <authorList>
            <person name="Sanchez-Lopez A.S."/>
            <person name="Van Hamme J.D."/>
            <person name="Thijs S."/>
            <person name="Mcammond B.M."/>
            <person name="Stevens V."/>
            <person name="Gonzalez-Chavez M.D.C."/>
            <person name="Vangronsveld J."/>
        </authorList>
    </citation>
    <scope>NUCLEOTIDE SEQUENCE [LARGE SCALE GENOMIC DNA]</scope>
    <source>
        <strain evidence="1 2">CP3</strain>
    </source>
</reference>
<dbReference type="Proteomes" id="UP000180215">
    <property type="component" value="Unassembled WGS sequence"/>
</dbReference>
<evidence type="ECO:0000313" key="2">
    <source>
        <dbReference type="Proteomes" id="UP000180215"/>
    </source>
</evidence>
<name>A0A1S1P4N1_METEX</name>
<dbReference type="EMBL" id="MNAO01000150">
    <property type="protein sequence ID" value="OHV16221.1"/>
    <property type="molecule type" value="Genomic_DNA"/>
</dbReference>
<sequence length="290" mass="32154">MQVRAIPDAGGSGRHNVLHSNGHPLFIIADTINPKPHRKSGPKAWSKGKVRSFVNLRLSGLSKLIRHRHGGPCDTDDGEAYYLAALPHLVAKSWAYGIEEGRIRSREWAAMWTPTLWAEKPASWFDEQELRLLGGFDNHDGRPSLPSADDFARALGITAAELKAYDLHTIGAIDRLEAQRLAEKREADRQYQAVKRTLAGATPRKASISAEKPWLAYGISNRRTWERKVEKWELPPHPAMRPRVVNSSDDVNSSETKELVPALHAPALASSVVMECPTADNDDEKLTAVA</sequence>
<organism evidence="1 2">
    <name type="scientific">Methylorubrum extorquens</name>
    <name type="common">Methylobacterium dichloromethanicum</name>
    <name type="synonym">Methylobacterium extorquens</name>
    <dbReference type="NCBI Taxonomy" id="408"/>
    <lineage>
        <taxon>Bacteria</taxon>
        <taxon>Pseudomonadati</taxon>
        <taxon>Pseudomonadota</taxon>
        <taxon>Alphaproteobacteria</taxon>
        <taxon>Hyphomicrobiales</taxon>
        <taxon>Methylobacteriaceae</taxon>
        <taxon>Methylorubrum</taxon>
    </lineage>
</organism>
<comment type="caution">
    <text evidence="1">The sequence shown here is derived from an EMBL/GenBank/DDBJ whole genome shotgun (WGS) entry which is preliminary data.</text>
</comment>
<proteinExistence type="predicted"/>
<evidence type="ECO:0000313" key="1">
    <source>
        <dbReference type="EMBL" id="OHV16221.1"/>
    </source>
</evidence>
<protein>
    <submittedName>
        <fullName evidence="1">Uncharacterized protein</fullName>
    </submittedName>
</protein>
<dbReference type="AlphaFoldDB" id="A0A1S1P4N1"/>
<accession>A0A1S1P4N1</accession>
<gene>
    <name evidence="1" type="ORF">BK022_13525</name>
</gene>